<proteinExistence type="predicted"/>
<accession>A0A7D4U8S7</accession>
<feature type="transmembrane region" description="Helical" evidence="1">
    <location>
        <begin position="207"/>
        <end position="229"/>
    </location>
</feature>
<dbReference type="AlphaFoldDB" id="A0A7D4U8S7"/>
<feature type="transmembrane region" description="Helical" evidence="1">
    <location>
        <begin position="376"/>
        <end position="395"/>
    </location>
</feature>
<dbReference type="EMBL" id="CP054038">
    <property type="protein sequence ID" value="QKJ20246.1"/>
    <property type="molecule type" value="Genomic_DNA"/>
</dbReference>
<name>A0A7D4U8S7_9MICO</name>
<protein>
    <recommendedName>
        <fullName evidence="4">Polysaccharide biosynthesis protein C-terminal domain-containing protein</fullName>
    </recommendedName>
</protein>
<keyword evidence="1" id="KW-0812">Transmembrane</keyword>
<evidence type="ECO:0000313" key="2">
    <source>
        <dbReference type="EMBL" id="QKJ20246.1"/>
    </source>
</evidence>
<keyword evidence="1" id="KW-1133">Transmembrane helix</keyword>
<feature type="transmembrane region" description="Helical" evidence="1">
    <location>
        <begin position="111"/>
        <end position="128"/>
    </location>
</feature>
<feature type="transmembrane region" description="Helical" evidence="1">
    <location>
        <begin position="318"/>
        <end position="341"/>
    </location>
</feature>
<evidence type="ECO:0000256" key="1">
    <source>
        <dbReference type="SAM" id="Phobius"/>
    </source>
</evidence>
<feature type="transmembrane region" description="Helical" evidence="1">
    <location>
        <begin position="164"/>
        <end position="186"/>
    </location>
</feature>
<feature type="transmembrane region" description="Helical" evidence="1">
    <location>
        <begin position="241"/>
        <end position="262"/>
    </location>
</feature>
<reference evidence="2 3" key="1">
    <citation type="submission" date="2020-05" db="EMBL/GenBank/DDBJ databases">
        <title>Strain PA2F3 complete genome.</title>
        <authorList>
            <person name="Kim Y.-S."/>
            <person name="Kim S.-J."/>
            <person name="Jung H.-k."/>
            <person name="Kim S.-E."/>
            <person name="Kim K.-H."/>
        </authorList>
    </citation>
    <scope>NUCLEOTIDE SEQUENCE [LARGE SCALE GENOMIC DNA]</scope>
    <source>
        <strain evidence="2 3">PA2F3</strain>
    </source>
</reference>
<organism evidence="2 3">
    <name type="scientific">Microbacterium hominis</name>
    <dbReference type="NCBI Taxonomy" id="162426"/>
    <lineage>
        <taxon>Bacteria</taxon>
        <taxon>Bacillati</taxon>
        <taxon>Actinomycetota</taxon>
        <taxon>Actinomycetes</taxon>
        <taxon>Micrococcales</taxon>
        <taxon>Microbacteriaceae</taxon>
        <taxon>Microbacterium</taxon>
    </lineage>
</organism>
<evidence type="ECO:0000313" key="3">
    <source>
        <dbReference type="Proteomes" id="UP000502498"/>
    </source>
</evidence>
<keyword evidence="1" id="KW-0472">Membrane</keyword>
<gene>
    <name evidence="2" type="ORF">HQM25_13350</name>
</gene>
<dbReference type="RefSeq" id="WP_172990682.1">
    <property type="nucleotide sequence ID" value="NZ_CP054038.1"/>
</dbReference>
<dbReference type="Proteomes" id="UP000502498">
    <property type="component" value="Chromosome"/>
</dbReference>
<sequence length="410" mass="43130">MIIRALGGPSLRLADQVLWSLAFFVANTAALSELTVAAFAGLSVSTAVAFIVIAVVRAYSINAGVIVAVGVGVESTDSVSLRRGFGASVVGAIVTACTVGVWLTFSGDANAWVLGALALLVVAADLPRQLLIIAGDYRRSLAVSMVYLGLVSGLLAGGHHHLGLPILFGWCASLVVVMTLGTSLAVKSLASRQFQYPKTNEARRLAWALSLEAIYFGMAGQAGLLLLFAFEPDEATAGFRISYALVYAPAFSILQGLMPLLVRWMSRQAVRGNFGAVRRAVTQWALATTAVIASCGLVSFVWLPWFTSDVPLSAVLPFLVPVGFSIAAAQVLEVVVVARRLAGGTQGLHRQRTLLALLDIALQSVGVLTLGVDGLVYALIATSVIRAVLVAWYVGTLPRGFENHPDRGQG</sequence>
<feature type="transmembrane region" description="Helical" evidence="1">
    <location>
        <begin position="48"/>
        <end position="73"/>
    </location>
</feature>
<feature type="transmembrane region" description="Helical" evidence="1">
    <location>
        <begin position="283"/>
        <end position="306"/>
    </location>
</feature>
<feature type="transmembrane region" description="Helical" evidence="1">
    <location>
        <begin position="21"/>
        <end position="42"/>
    </location>
</feature>
<feature type="transmembrane region" description="Helical" evidence="1">
    <location>
        <begin position="85"/>
        <end position="105"/>
    </location>
</feature>
<evidence type="ECO:0008006" key="4">
    <source>
        <dbReference type="Google" id="ProtNLM"/>
    </source>
</evidence>
<feature type="transmembrane region" description="Helical" evidence="1">
    <location>
        <begin position="140"/>
        <end position="158"/>
    </location>
</feature>